<dbReference type="PROSITE" id="PS50106">
    <property type="entry name" value="PDZ"/>
    <property type="match status" value="1"/>
</dbReference>
<dbReference type="GO" id="GO:0005912">
    <property type="term" value="C:adherens junction"/>
    <property type="evidence" value="ECO:0007669"/>
    <property type="project" value="TreeGrafter"/>
</dbReference>
<dbReference type="OrthoDB" id="10063560at2759"/>
<evidence type="ECO:0000256" key="7">
    <source>
        <dbReference type="ARBA" id="ARBA00023212"/>
    </source>
</evidence>
<comment type="subcellular location">
    <subcellularLocation>
        <location evidence="1">Cytoplasm</location>
        <location evidence="1">Cytoskeleton</location>
    </subcellularLocation>
</comment>
<feature type="compositionally biased region" description="Low complexity" evidence="8">
    <location>
        <begin position="1155"/>
        <end position="1165"/>
    </location>
</feature>
<keyword evidence="5" id="KW-0597">Phosphoprotein</keyword>
<dbReference type="SMART" id="SM00228">
    <property type="entry name" value="PDZ"/>
    <property type="match status" value="1"/>
</dbReference>
<dbReference type="InterPro" id="IPR001478">
    <property type="entry name" value="PDZ"/>
</dbReference>
<gene>
    <name evidence="10" type="ORF">MATL_G00168750</name>
</gene>
<feature type="compositionally biased region" description="Polar residues" evidence="8">
    <location>
        <begin position="171"/>
        <end position="180"/>
    </location>
</feature>
<feature type="compositionally biased region" description="Basic and acidic residues" evidence="8">
    <location>
        <begin position="877"/>
        <end position="894"/>
    </location>
</feature>
<comment type="caution">
    <text evidence="10">The sequence shown here is derived from an EMBL/GenBank/DDBJ whole genome shotgun (WGS) entry which is preliminary data.</text>
</comment>
<comment type="similarity">
    <text evidence="2">Belongs to the shroom family.</text>
</comment>
<dbReference type="PANTHER" id="PTHR15012:SF35">
    <property type="entry name" value="PROTEIN SHROOM4"/>
    <property type="match status" value="1"/>
</dbReference>
<evidence type="ECO:0000256" key="4">
    <source>
        <dbReference type="ARBA" id="ARBA00022490"/>
    </source>
</evidence>
<evidence type="ECO:0000256" key="1">
    <source>
        <dbReference type="ARBA" id="ARBA00004245"/>
    </source>
</evidence>
<dbReference type="InterPro" id="IPR036034">
    <property type="entry name" value="PDZ_sf"/>
</dbReference>
<sequence length="1350" mass="145748">MDSTPVTKDASITEQRMETVEQLVSFHHIHVQLHGGAPWGFTLKGGLEHGEPLIITKIEDGGKAAQCKKLRVGDELVNINGSALYGSRQEALILIKGSYRILKMVVRRRSVPVIRPHSWHLAKLSEPPGAATPDAPPAMQLHPVPFSVPWHSGGDNSDLSMQWSQLSRHCSTDRSSSLGSMESLDPPSQGYYESQLSPVDPAIFNNKRDSAYSSFSASSNTSDYTVSLRPDEASSMDNLLHGLGRYGDGRCPHSAGEAGDFPEEGATKTQSLSRRSEARARPSSYGYEEERGGGPPSGPPQPPVRRDSFRAMRGRPGATDKRCASAPVDILSLTSCAAEDTAKNAAGCPCESWGGDLQGEPAGAVLHPQLPAGALPRLRPGPGPQGGRPVQTSAHPGGRLSHPQPPSGGDLLWRGRSEDPSADQLLPPTSKHQLGGHRHSAPEKLLSAQLCVLELSGSRADGALSPCSQWSKSLLRPWSSRRAPCPSMRLRGSGAGAGAPPPARVPGESAGADSTSESSILPRDFGGLSGSASMDTLLEEAREGGAGGGGEAPKPKPGSSRQHRSSKLRRRSERFATNLRNEIQRKKAQLQRSREGPGALLLTVPAATGPRPRAPPSTGWSPAPHLSSTSQPRLPPGLETTTARGTPRGLLSTRPADPGQSDELSLAGKARRWRWTPELKLQPELDSERRNSGVGGVTSAVQPGRAVTSTLRSSSRSDDCDIPPFADRRRFFEETSRSLSVSNLPGLTSRRQRPERHNTQPRAAQRDASENAPEPGRRRYSYQGGVQQEVSPHGPSEARRQSVSRSGRERVSADPERDFCRDRAHSPMVPKPQQRPLSDEASRTPSPSQRPYEHHDTHSPRSPRSAFHLVPGPASQDNHHSRLAYDHRSRTPTEAYPVREREQTKLNRKFSLTERDYGRCRRDLQPAEGDARLPERLSVRSVEELPPPAQYPQRGRALSESDIRLDTQRLCTRMAAFTPPTLNELEETAATPKKKGPPRPPPPNWEQFHRRRASHQGLLSVSYHNLPSSASASPPPRDGPSSQRSRPLYPDGSARLPFDPDATRPRSHSLPPAREEPESGPAFTLRAFRPVAPSPKEHGLPLQHPDPPRLKGTVMPPAEPCTRLTEPEADPVQDRPAALAPVSVTRRSAAEWDRGPPSGSRRGSGVSAADVGGLAPPSPQSYFSVNCEQQQRGSSASPRPAPPRPAEEEELNGPFETDIDEFRDGVAEGPVATETQCFARPVTVLETDIDSLPEEQPPPPAVSRTPRGSVVEALLVEDSGRGPRLTSWGTCFPTAQRGRRAGTPGEGAAASWSTVWTPWRGAPGRGLLVLKAQAPAAPPIRVPLLLNPSS</sequence>
<feature type="region of interest" description="Disordered" evidence="8">
    <location>
        <begin position="1025"/>
        <end position="1215"/>
    </location>
</feature>
<dbReference type="Gene3D" id="2.30.42.10">
    <property type="match status" value="1"/>
</dbReference>
<feature type="region of interest" description="Disordered" evidence="8">
    <location>
        <begin position="1292"/>
        <end position="1314"/>
    </location>
</feature>
<dbReference type="GO" id="GO:0051015">
    <property type="term" value="F:actin filament binding"/>
    <property type="evidence" value="ECO:0007669"/>
    <property type="project" value="InterPro"/>
</dbReference>
<dbReference type="SUPFAM" id="SSF50156">
    <property type="entry name" value="PDZ domain-like"/>
    <property type="match status" value="1"/>
</dbReference>
<evidence type="ECO:0000256" key="8">
    <source>
        <dbReference type="SAM" id="MobiDB-lite"/>
    </source>
</evidence>
<evidence type="ECO:0000313" key="11">
    <source>
        <dbReference type="Proteomes" id="UP001046870"/>
    </source>
</evidence>
<dbReference type="Proteomes" id="UP001046870">
    <property type="component" value="Chromosome 14"/>
</dbReference>
<feature type="compositionally biased region" description="Polar residues" evidence="8">
    <location>
        <begin position="737"/>
        <end position="746"/>
    </location>
</feature>
<feature type="region of interest" description="Disordered" evidence="8">
    <location>
        <begin position="479"/>
        <end position="894"/>
    </location>
</feature>
<dbReference type="PANTHER" id="PTHR15012">
    <property type="entry name" value="APICAL PROTEIN/SHROOM-RELATED"/>
    <property type="match status" value="1"/>
</dbReference>
<dbReference type="Pfam" id="PF00595">
    <property type="entry name" value="PDZ"/>
    <property type="match status" value="1"/>
</dbReference>
<keyword evidence="3" id="KW-0217">Developmental protein</keyword>
<keyword evidence="6" id="KW-0009">Actin-binding</keyword>
<dbReference type="GO" id="GO:0007015">
    <property type="term" value="P:actin filament organization"/>
    <property type="evidence" value="ECO:0007669"/>
    <property type="project" value="TreeGrafter"/>
</dbReference>
<feature type="region of interest" description="Disordered" evidence="8">
    <location>
        <begin position="976"/>
        <end position="1007"/>
    </location>
</feature>
<dbReference type="CDD" id="cd06750">
    <property type="entry name" value="PDZ_shroom2_3_4-like"/>
    <property type="match status" value="1"/>
</dbReference>
<evidence type="ECO:0000313" key="10">
    <source>
        <dbReference type="EMBL" id="KAG7464723.1"/>
    </source>
</evidence>
<feature type="compositionally biased region" description="Basic and acidic residues" evidence="8">
    <location>
        <begin position="796"/>
        <end position="825"/>
    </location>
</feature>
<feature type="domain" description="PDZ" evidence="9">
    <location>
        <begin position="28"/>
        <end position="110"/>
    </location>
</feature>
<feature type="compositionally biased region" description="Low complexity" evidence="8">
    <location>
        <begin position="605"/>
        <end position="619"/>
    </location>
</feature>
<proteinExistence type="inferred from homology"/>
<accession>A0A9D3PND7</accession>
<feature type="compositionally biased region" description="Basic and acidic residues" evidence="8">
    <location>
        <begin position="675"/>
        <end position="691"/>
    </location>
</feature>
<dbReference type="GO" id="GO:0043296">
    <property type="term" value="C:apical junction complex"/>
    <property type="evidence" value="ECO:0007669"/>
    <property type="project" value="TreeGrafter"/>
</dbReference>
<feature type="region of interest" description="Disordered" evidence="8">
    <location>
        <begin position="372"/>
        <end position="440"/>
    </location>
</feature>
<organism evidence="10 11">
    <name type="scientific">Megalops atlanticus</name>
    <name type="common">Tarpon</name>
    <name type="synonym">Clupea gigantea</name>
    <dbReference type="NCBI Taxonomy" id="7932"/>
    <lineage>
        <taxon>Eukaryota</taxon>
        <taxon>Metazoa</taxon>
        <taxon>Chordata</taxon>
        <taxon>Craniata</taxon>
        <taxon>Vertebrata</taxon>
        <taxon>Euteleostomi</taxon>
        <taxon>Actinopterygii</taxon>
        <taxon>Neopterygii</taxon>
        <taxon>Teleostei</taxon>
        <taxon>Elopiformes</taxon>
        <taxon>Megalopidae</taxon>
        <taxon>Megalops</taxon>
    </lineage>
</organism>
<feature type="compositionally biased region" description="Basic and acidic residues" evidence="8">
    <location>
        <begin position="726"/>
        <end position="736"/>
    </location>
</feature>
<keyword evidence="7" id="KW-0206">Cytoskeleton</keyword>
<evidence type="ECO:0000256" key="3">
    <source>
        <dbReference type="ARBA" id="ARBA00022473"/>
    </source>
</evidence>
<evidence type="ECO:0000259" key="9">
    <source>
        <dbReference type="PROSITE" id="PS50106"/>
    </source>
</evidence>
<protein>
    <recommendedName>
        <fullName evidence="9">PDZ domain-containing protein</fullName>
    </recommendedName>
</protein>
<evidence type="ECO:0000256" key="5">
    <source>
        <dbReference type="ARBA" id="ARBA00022553"/>
    </source>
</evidence>
<dbReference type="GO" id="GO:0016324">
    <property type="term" value="C:apical plasma membrane"/>
    <property type="evidence" value="ECO:0007669"/>
    <property type="project" value="TreeGrafter"/>
</dbReference>
<feature type="compositionally biased region" description="Polar residues" evidence="8">
    <location>
        <begin position="1180"/>
        <end position="1193"/>
    </location>
</feature>
<feature type="region of interest" description="Disordered" evidence="8">
    <location>
        <begin position="250"/>
        <end position="323"/>
    </location>
</feature>
<keyword evidence="11" id="KW-1185">Reference proteome</keyword>
<dbReference type="EMBL" id="JAFDVH010000014">
    <property type="protein sequence ID" value="KAG7464723.1"/>
    <property type="molecule type" value="Genomic_DNA"/>
</dbReference>
<evidence type="ECO:0000256" key="2">
    <source>
        <dbReference type="ARBA" id="ARBA00006469"/>
    </source>
</evidence>
<feature type="region of interest" description="Disordered" evidence="8">
    <location>
        <begin position="171"/>
        <end position="195"/>
    </location>
</feature>
<dbReference type="GO" id="GO:0030864">
    <property type="term" value="C:cortical actin cytoskeleton"/>
    <property type="evidence" value="ECO:0007669"/>
    <property type="project" value="TreeGrafter"/>
</dbReference>
<evidence type="ECO:0000256" key="6">
    <source>
        <dbReference type="ARBA" id="ARBA00023203"/>
    </source>
</evidence>
<keyword evidence="4" id="KW-0963">Cytoplasm</keyword>
<feature type="compositionally biased region" description="Basic residues" evidence="8">
    <location>
        <begin position="561"/>
        <end position="572"/>
    </location>
</feature>
<dbReference type="FunFam" id="2.30.42.10:FF:000100">
    <property type="entry name" value="Shroom family member 2"/>
    <property type="match status" value="1"/>
</dbReference>
<name>A0A9D3PND7_MEGAT</name>
<reference evidence="10" key="1">
    <citation type="submission" date="2021-01" db="EMBL/GenBank/DDBJ databases">
        <authorList>
            <person name="Zahm M."/>
            <person name="Roques C."/>
            <person name="Cabau C."/>
            <person name="Klopp C."/>
            <person name="Donnadieu C."/>
            <person name="Jouanno E."/>
            <person name="Lampietro C."/>
            <person name="Louis A."/>
            <person name="Herpin A."/>
            <person name="Echchiki A."/>
            <person name="Berthelot C."/>
            <person name="Parey E."/>
            <person name="Roest-Crollius H."/>
            <person name="Braasch I."/>
            <person name="Postlethwait J."/>
            <person name="Bobe J."/>
            <person name="Montfort J."/>
            <person name="Bouchez O."/>
            <person name="Begum T."/>
            <person name="Mejri S."/>
            <person name="Adams A."/>
            <person name="Chen W.-J."/>
            <person name="Guiguen Y."/>
        </authorList>
    </citation>
    <scope>NUCLEOTIDE SEQUENCE</scope>
    <source>
        <strain evidence="10">YG-15Mar2019-1</strain>
        <tissue evidence="10">Brain</tissue>
    </source>
</reference>
<dbReference type="InterPro" id="IPR027685">
    <property type="entry name" value="Shroom_fam"/>
</dbReference>